<dbReference type="GO" id="GO:0008104">
    <property type="term" value="P:intracellular protein localization"/>
    <property type="evidence" value="ECO:0007669"/>
    <property type="project" value="EnsemblFungi"/>
</dbReference>
<evidence type="ECO:0000256" key="1">
    <source>
        <dbReference type="SAM" id="MobiDB-lite"/>
    </source>
</evidence>
<dbReference type="KEGG" id="tbl:TBLA_0A05840"/>
<dbReference type="eggNOG" id="KOG1822">
    <property type="taxonomic scope" value="Eukaryota"/>
</dbReference>
<evidence type="ECO:0000259" key="2">
    <source>
        <dbReference type="Pfam" id="PF25808"/>
    </source>
</evidence>
<dbReference type="SUPFAM" id="SSF48371">
    <property type="entry name" value="ARM repeat"/>
    <property type="match status" value="2"/>
</dbReference>
<reference evidence="3 4" key="1">
    <citation type="journal article" date="2011" name="Proc. Natl. Acad. Sci. U.S.A.">
        <title>Evolutionary erosion of yeast sex chromosomes by mating-type switching accidents.</title>
        <authorList>
            <person name="Gordon J.L."/>
            <person name="Armisen D."/>
            <person name="Proux-Wera E."/>
            <person name="Oheigeartaigh S.S."/>
            <person name="Byrne K.P."/>
            <person name="Wolfe K.H."/>
        </authorList>
    </citation>
    <scope>NUCLEOTIDE SEQUENCE [LARGE SCALE GENOMIC DNA]</scope>
    <source>
        <strain evidence="4">ATCC 34711 / CBS 6284 / DSM 70876 / NBRC 10599 / NRRL Y-10934 / UCD 77-7</strain>
    </source>
</reference>
<dbReference type="GO" id="GO:0005794">
    <property type="term" value="C:Golgi apparatus"/>
    <property type="evidence" value="ECO:0007669"/>
    <property type="project" value="TreeGrafter"/>
</dbReference>
<gene>
    <name evidence="3" type="primary">TBLA0A05840</name>
    <name evidence="3" type="ORF">TBLA_0A05840</name>
</gene>
<feature type="compositionally biased region" description="Low complexity" evidence="1">
    <location>
        <begin position="127"/>
        <end position="144"/>
    </location>
</feature>
<dbReference type="InterPro" id="IPR046837">
    <property type="entry name" value="Laa1/Sip1/HEATR5-like_HEAT"/>
</dbReference>
<dbReference type="GO" id="GO:0016020">
    <property type="term" value="C:membrane"/>
    <property type="evidence" value="ECO:0007669"/>
    <property type="project" value="TreeGrafter"/>
</dbReference>
<dbReference type="HOGENOM" id="CLU_231814_0_0_1"/>
<protein>
    <recommendedName>
        <fullName evidence="2">LAA1-like C-terminal TPR repeats domain-containing protein</fullName>
    </recommendedName>
</protein>
<dbReference type="GO" id="GO:0006897">
    <property type="term" value="P:endocytosis"/>
    <property type="evidence" value="ECO:0007669"/>
    <property type="project" value="TreeGrafter"/>
</dbReference>
<dbReference type="EMBL" id="HE806316">
    <property type="protein sequence ID" value="CCH58377.1"/>
    <property type="molecule type" value="Genomic_DNA"/>
</dbReference>
<accession>I2GW75</accession>
<evidence type="ECO:0000313" key="4">
    <source>
        <dbReference type="Proteomes" id="UP000002866"/>
    </source>
</evidence>
<dbReference type="STRING" id="1071380.I2GW75"/>
<dbReference type="GO" id="GO:0042147">
    <property type="term" value="P:retrograde transport, endosome to Golgi"/>
    <property type="evidence" value="ECO:0007669"/>
    <property type="project" value="EnsemblFungi"/>
</dbReference>
<dbReference type="GO" id="GO:0035653">
    <property type="term" value="P:clathrin-coated vesicle cargo loading, AP-1-mediated"/>
    <property type="evidence" value="ECO:0007669"/>
    <property type="project" value="EnsemblFungi"/>
</dbReference>
<name>I2GW75_HENB6</name>
<dbReference type="InterPro" id="IPR016024">
    <property type="entry name" value="ARM-type_fold"/>
</dbReference>
<dbReference type="Pfam" id="PF25808">
    <property type="entry name" value="TPR_LAA1_C"/>
    <property type="match status" value="1"/>
</dbReference>
<dbReference type="OMA" id="WEFKLFI"/>
<dbReference type="PANTHER" id="PTHR21663:SF0">
    <property type="entry name" value="HEAT REPEAT-CONTAINING PROTEIN 5B"/>
    <property type="match status" value="1"/>
</dbReference>
<feature type="region of interest" description="Disordered" evidence="1">
    <location>
        <begin position="119"/>
        <end position="144"/>
    </location>
</feature>
<dbReference type="InterPro" id="IPR040108">
    <property type="entry name" value="Laa1/Sip1/HEATR5"/>
</dbReference>
<dbReference type="PANTHER" id="PTHR21663">
    <property type="entry name" value="HYPOTHETICAL HEAT DOMAIN-CONTAINING"/>
    <property type="match status" value="1"/>
</dbReference>
<dbReference type="InParanoid" id="I2GW75"/>
<proteinExistence type="predicted"/>
<organism evidence="3 4">
    <name type="scientific">Henningerozyma blattae (strain ATCC 34711 / CBS 6284 / DSM 70876 / NBRC 10599 / NRRL Y-10934 / UCD 77-7)</name>
    <name type="common">Yeast</name>
    <name type="synonym">Tetrapisispora blattae</name>
    <dbReference type="NCBI Taxonomy" id="1071380"/>
    <lineage>
        <taxon>Eukaryota</taxon>
        <taxon>Fungi</taxon>
        <taxon>Dikarya</taxon>
        <taxon>Ascomycota</taxon>
        <taxon>Saccharomycotina</taxon>
        <taxon>Saccharomycetes</taxon>
        <taxon>Saccharomycetales</taxon>
        <taxon>Saccharomycetaceae</taxon>
        <taxon>Henningerozyma</taxon>
    </lineage>
</organism>
<dbReference type="OrthoDB" id="192608at2759"/>
<dbReference type="FunCoup" id="I2GW75">
    <property type="interactions" value="126"/>
</dbReference>
<dbReference type="InterPro" id="IPR057981">
    <property type="entry name" value="TPR_LAA1-like_C"/>
</dbReference>
<evidence type="ECO:0000313" key="3">
    <source>
        <dbReference type="EMBL" id="CCH58377.1"/>
    </source>
</evidence>
<keyword evidence="4" id="KW-1185">Reference proteome</keyword>
<dbReference type="GeneID" id="14493114"/>
<dbReference type="GO" id="GO:0005829">
    <property type="term" value="C:cytosol"/>
    <property type="evidence" value="ECO:0007669"/>
    <property type="project" value="GOC"/>
</dbReference>
<dbReference type="RefSeq" id="XP_004177896.1">
    <property type="nucleotide sequence ID" value="XM_004177848.1"/>
</dbReference>
<dbReference type="GO" id="GO:0030139">
    <property type="term" value="C:endocytic vesicle"/>
    <property type="evidence" value="ECO:0007669"/>
    <property type="project" value="TreeGrafter"/>
</dbReference>
<feature type="domain" description="LAA1-like C-terminal TPR repeats" evidence="2">
    <location>
        <begin position="1852"/>
        <end position="2009"/>
    </location>
</feature>
<sequence>MELLQSFDSSQNKRHELLTWITNNHESIVSKINDPKSPLPENISDDCLSLYNQLNDYFKFLIQLDDQAPYESHFISIRLSQLYNLLLLNLEKDYNSKIFDSAELLTNILLEENVLKDNKNNSTNDHSSNSITNKSKKSSSNSKKTYTYSPIKDIAATILIQMFEIFGKKIKLLTPNLLIAIFKNIKKMMEKNKYKHATYMTTLFQLLNSMIRNCGLNIMDSNFISKFNKISKLTFEDIYNDNQDFPIYFISIMIELWSNHFKQDSFIKDHSSNLLNTFYTRFIQSDIAVYGFSNDQSRILTSKVLSEILFYYYFNKKIVNLNDIWNFYKKFFIESISRDFKAGCMESLTHFISLCLSIDKTFLSGIKYLNYLKILLSVFDEELVNKNTTDSTTRDMRFFENFHKLILPYLGDSSKTQILFKLLGVSVEPENNQLIKLNKSNYSIDNNSNTLTISDNPKLMWLTLSQLHLCKILLNDLSSSFATDDSIIEQIKSKLLNLATCDTFMLRIESIVVFKIFLSHFPEYLSDILEKSLKNLTADFQLKDDFPFAKNHGNTLLIANLISLADKEYVAYELIMRITIFATSFIKQHTTSTQSSMYHKGIICWILLMGLMNYQDEQHLEMQSAQLFIFWKVLLTHTFTYRNEDELYKNLEIRNHALTCLLTYLNRAKLNSDTARQISYLLTKCSNFNHSVTLKSTNIDSVLLVNESKILQVYLKIHEYVKGDFNSSLLILIIKNFSNPYLFQETNNSYFSKSSGKQNALKEEEKDTSFLGTSVNTLLHTNDKSALGLSSKINYNGIAELSIKSPKNSLLEISGSWPSNDYNWYNGFENEVMKPISPIFSMDYLIILYGKGTYSGNDIFSPRLTTSVIDASMELFSMVYPHLNSKIQYSVMENLNLSMFSKMTTPLRSIAIAANICVVIYNALRIIQEKELILDEPVGKLMLNSISKIEFYNDSYITRLKSACTGLIIAAVARGMDNQTRQAYITEHGNIIIKRISDMNEPYFRVYYAMSLASIFKYNPQNASFSSFFDIIIALVNDPHPVVHSWSLKAMHVLLEKYLAITPPVTSRLLNTLEDVLTNPNFGQFGSSTLRYNYNIEYNSYTVISQIVCTLSENLGPNLKDLNPIDIYRYRNIVNSGLLSEDVSTQLLSFSAYHNIATFKLTDILNDTMFITAGQKTLISSILPGFGSNYFNSKFTRNNELIPETSTLKGASEVFKLFAQLIKLQKKELFIKQMDSTAWLFLALYPSSDSVIEYFTEWLLNSIEEDHHWFDKLYAMFNMPRGRLFNGFYKNVDKLLDRMGLQTEKEVELKRDEEKSINPEEVVGKPELTDDLADTIQWRSKQAILKLLTIILQNSKDNKKLFLLLSSKLPELIRMSFQASTMRIIPIKKTGLEVLDFILTQYSSMRDPENPSNYDLEQQEAQITSALMPAFGKGSSPDIISSAIIVSAQFLSSSVAPLNRLGRISHLLIDLLGDFENKNATIKVGEASILTQKARRKIELSSLNAWAQIVEKALLTKNDELITFTKGYWNTLIYLWIISLREYVMVKYESIQEISSNTSQSKNVLTEIKNSKLELYKPVWLNFVETLGCLLEENKDMILECLNEDEIESFMFILLTQCLEAIIKNIDNHSVKKRVLPALHNILKCGVSLESLFEDNIHLEVSGTLERLIIIGDEDEKLVIVNIIDDLLKGYLSQNSTTEAFLSGVDKLYEYLRLLLIIVSSKLPFIKFNSFEEHEVPIEKLTSSDLELIKYAFTVFQQNVSKFDSVFKFDLDACLLYIIGKILESDTRNNMISIILPLLRDMMKDFSIDKNNDTLITIFFSSTKEIIFHKLTDENKIATLLVFATNGYSSFTDEEIDNICKALVEGLGNTDLQAISIQSLKAIINKLDTHIACKRIMKNILQKFSQIYISIEAEKQARIILEIVTLFTKKTIESDSSKILQSFALCITFIIWFYDKTANNLLIAGDKLMELAAADSENFKATLNTVLTIDQKAKIERLLSDYDTESKSKLSNKDGLLKLKSFS</sequence>
<dbReference type="Proteomes" id="UP000002866">
    <property type="component" value="Chromosome 1"/>
</dbReference>
<dbReference type="Pfam" id="PF20210">
    <property type="entry name" value="Laa1_Sip1_HTR5"/>
    <property type="match status" value="1"/>
</dbReference>